<dbReference type="Proteomes" id="UP001218579">
    <property type="component" value="Unassembled WGS sequence"/>
</dbReference>
<evidence type="ECO:0000313" key="9">
    <source>
        <dbReference type="Proteomes" id="UP001218579"/>
    </source>
</evidence>
<dbReference type="InterPro" id="IPR050104">
    <property type="entry name" value="FMN-dep_NADH:Q_OxRdtase_AzoR1"/>
</dbReference>
<organism evidence="8 9">
    <name type="scientific">Asticcacaulis machinosus</name>
    <dbReference type="NCBI Taxonomy" id="2984211"/>
    <lineage>
        <taxon>Bacteria</taxon>
        <taxon>Pseudomonadati</taxon>
        <taxon>Pseudomonadota</taxon>
        <taxon>Alphaproteobacteria</taxon>
        <taxon>Caulobacterales</taxon>
        <taxon>Caulobacteraceae</taxon>
        <taxon>Asticcacaulis</taxon>
    </lineage>
</organism>
<feature type="domain" description="Flavodoxin-like fold" evidence="7">
    <location>
        <begin position="2"/>
        <end position="199"/>
    </location>
</feature>
<dbReference type="EMBL" id="JAQQKV010000002">
    <property type="protein sequence ID" value="MDC7676704.1"/>
    <property type="molecule type" value="Genomic_DNA"/>
</dbReference>
<evidence type="ECO:0000256" key="5">
    <source>
        <dbReference type="ARBA" id="ARBA00048542"/>
    </source>
</evidence>
<dbReference type="InterPro" id="IPR023048">
    <property type="entry name" value="NADH:quinone_OxRdtase_FMN_depd"/>
</dbReference>
<accession>A0ABT5HM85</accession>
<comment type="function">
    <text evidence="6">Also exhibits azoreductase activity. Catalyzes the reductive cleavage of the azo bond in aromatic azo compounds to the corresponding amines.</text>
</comment>
<dbReference type="SUPFAM" id="SSF52218">
    <property type="entry name" value="Flavoproteins"/>
    <property type="match status" value="1"/>
</dbReference>
<comment type="similarity">
    <text evidence="6">Belongs to the azoreductase type 1 family.</text>
</comment>
<comment type="subunit">
    <text evidence="6">Homodimer.</text>
</comment>
<reference evidence="8 9" key="1">
    <citation type="submission" date="2023-01" db="EMBL/GenBank/DDBJ databases">
        <title>Novel species of the genus Asticcacaulis isolated from rivers.</title>
        <authorList>
            <person name="Lu H."/>
        </authorList>
    </citation>
    <scope>NUCLEOTIDE SEQUENCE [LARGE SCALE GENOMIC DNA]</scope>
    <source>
        <strain evidence="8 9">LKC15W</strain>
    </source>
</reference>
<dbReference type="InterPro" id="IPR029039">
    <property type="entry name" value="Flavoprotein-like_sf"/>
</dbReference>
<dbReference type="EC" id="1.7.1.17" evidence="6"/>
<comment type="function">
    <text evidence="6">Quinone reductase that provides resistance to thiol-specific stress caused by electrophilic quinones.</text>
</comment>
<evidence type="ECO:0000256" key="6">
    <source>
        <dbReference type="HAMAP-Rule" id="MF_01216"/>
    </source>
</evidence>
<dbReference type="HAMAP" id="MF_01216">
    <property type="entry name" value="Azoreductase_type1"/>
    <property type="match status" value="1"/>
</dbReference>
<dbReference type="RefSeq" id="WP_272745032.1">
    <property type="nucleotide sequence ID" value="NZ_JAQQKV010000002.1"/>
</dbReference>
<dbReference type="InterPro" id="IPR003680">
    <property type="entry name" value="Flavodoxin_fold"/>
</dbReference>
<evidence type="ECO:0000256" key="4">
    <source>
        <dbReference type="ARBA" id="ARBA00023027"/>
    </source>
</evidence>
<comment type="catalytic activity">
    <reaction evidence="5">
        <text>N,N-dimethyl-1,4-phenylenediamine + anthranilate + 2 NAD(+) = 2-(4-dimethylaminophenyl)diazenylbenzoate + 2 NADH + 2 H(+)</text>
        <dbReference type="Rhea" id="RHEA:55872"/>
        <dbReference type="ChEBI" id="CHEBI:15378"/>
        <dbReference type="ChEBI" id="CHEBI:15783"/>
        <dbReference type="ChEBI" id="CHEBI:16567"/>
        <dbReference type="ChEBI" id="CHEBI:57540"/>
        <dbReference type="ChEBI" id="CHEBI:57945"/>
        <dbReference type="ChEBI" id="CHEBI:71579"/>
        <dbReference type="EC" id="1.7.1.17"/>
    </reaction>
    <physiologicalReaction direction="right-to-left" evidence="5">
        <dbReference type="Rhea" id="RHEA:55874"/>
    </physiologicalReaction>
</comment>
<proteinExistence type="inferred from homology"/>
<keyword evidence="3 6" id="KW-0560">Oxidoreductase</keyword>
<gene>
    <name evidence="6" type="primary">azoR</name>
    <name evidence="8" type="ORF">PQU98_11215</name>
</gene>
<comment type="caution">
    <text evidence="6">Lacks conserved residue(s) required for the propagation of feature annotation.</text>
</comment>
<sequence length="202" mass="21163">MSKVLIINSAATGDGSVSAHLTDAFKAKYAVANPAATFTEHDFGKTPLAPLSSLNIAGFAGAAGENPAEIELSQTSDALIAELEAADLLVIGSPMYNFGISALLKTWFDYVLRAGRTFRYTESGPEGLLKGKKAIIVLARGGLYSEGPLAAIDFQEGHIKTMLGFIGITDVTVVRAEKIAFGPEFKAEAIEAATAELLKLAA</sequence>
<comment type="catalytic activity">
    <reaction evidence="6">
        <text>2 a quinone + NADH + H(+) = 2 a 1,4-benzosemiquinone + NAD(+)</text>
        <dbReference type="Rhea" id="RHEA:65952"/>
        <dbReference type="ChEBI" id="CHEBI:15378"/>
        <dbReference type="ChEBI" id="CHEBI:57540"/>
        <dbReference type="ChEBI" id="CHEBI:57945"/>
        <dbReference type="ChEBI" id="CHEBI:132124"/>
        <dbReference type="ChEBI" id="CHEBI:134225"/>
    </reaction>
</comment>
<dbReference type="PANTHER" id="PTHR43741">
    <property type="entry name" value="FMN-DEPENDENT NADH-AZOREDUCTASE 1"/>
    <property type="match status" value="1"/>
</dbReference>
<keyword evidence="2 6" id="KW-0288">FMN</keyword>
<dbReference type="PANTHER" id="PTHR43741:SF2">
    <property type="entry name" value="FMN-DEPENDENT NADH:QUINONE OXIDOREDUCTASE"/>
    <property type="match status" value="1"/>
</dbReference>
<evidence type="ECO:0000313" key="8">
    <source>
        <dbReference type="EMBL" id="MDC7676704.1"/>
    </source>
</evidence>
<dbReference type="Gene3D" id="3.40.50.360">
    <property type="match status" value="1"/>
</dbReference>
<dbReference type="EC" id="1.6.5.-" evidence="6"/>
<keyword evidence="1 6" id="KW-0285">Flavoprotein</keyword>
<name>A0ABT5HM85_9CAUL</name>
<dbReference type="Pfam" id="PF02525">
    <property type="entry name" value="Flavodoxin_2"/>
    <property type="match status" value="1"/>
</dbReference>
<comment type="cofactor">
    <cofactor evidence="6">
        <name>FMN</name>
        <dbReference type="ChEBI" id="CHEBI:58210"/>
    </cofactor>
    <text evidence="6">Binds 1 FMN per subunit.</text>
</comment>
<evidence type="ECO:0000256" key="1">
    <source>
        <dbReference type="ARBA" id="ARBA00022630"/>
    </source>
</evidence>
<evidence type="ECO:0000256" key="2">
    <source>
        <dbReference type="ARBA" id="ARBA00022643"/>
    </source>
</evidence>
<comment type="caution">
    <text evidence="8">The sequence shown here is derived from an EMBL/GenBank/DDBJ whole genome shotgun (WGS) entry which is preliminary data.</text>
</comment>
<evidence type="ECO:0000259" key="7">
    <source>
        <dbReference type="Pfam" id="PF02525"/>
    </source>
</evidence>
<keyword evidence="9" id="KW-1185">Reference proteome</keyword>
<keyword evidence="4 6" id="KW-0520">NAD</keyword>
<feature type="binding site" evidence="6">
    <location>
        <begin position="95"/>
        <end position="98"/>
    </location>
    <ligand>
        <name>FMN</name>
        <dbReference type="ChEBI" id="CHEBI:58210"/>
    </ligand>
</feature>
<evidence type="ECO:0000256" key="3">
    <source>
        <dbReference type="ARBA" id="ARBA00023002"/>
    </source>
</evidence>
<protein>
    <recommendedName>
        <fullName evidence="6">FMN dependent NADH:quinone oxidoreductase</fullName>
        <ecNumber evidence="6">1.6.5.-</ecNumber>
    </recommendedName>
    <alternativeName>
        <fullName evidence="6">Azo-dye reductase</fullName>
    </alternativeName>
    <alternativeName>
        <fullName evidence="6">FMN-dependent NADH-azo compound oxidoreductase</fullName>
    </alternativeName>
    <alternativeName>
        <fullName evidence="6">FMN-dependent NADH-azoreductase</fullName>
        <ecNumber evidence="6">1.7.1.17</ecNumber>
    </alternativeName>
</protein>
<feature type="binding site" evidence="6">
    <location>
        <begin position="16"/>
        <end position="18"/>
    </location>
    <ligand>
        <name>FMN</name>
        <dbReference type="ChEBI" id="CHEBI:58210"/>
    </ligand>
</feature>